<feature type="transmembrane region" description="Helical" evidence="1">
    <location>
        <begin position="51"/>
        <end position="70"/>
    </location>
</feature>
<protein>
    <recommendedName>
        <fullName evidence="4">DUF4157 domain-containing protein</fullName>
    </recommendedName>
</protein>
<accession>A0ABZ3C8N3</accession>
<reference evidence="2 3" key="1">
    <citation type="journal article" date="2023" name="Environ Microbiome">
        <title>A coral-associated actinobacterium mitigates coral bleaching under heat stress.</title>
        <authorList>
            <person name="Li J."/>
            <person name="Zou Y."/>
            <person name="Li Q."/>
            <person name="Zhang J."/>
            <person name="Bourne D.G."/>
            <person name="Lyu Y."/>
            <person name="Liu C."/>
            <person name="Zhang S."/>
        </authorList>
    </citation>
    <scope>NUCLEOTIDE SEQUENCE [LARGE SCALE GENOMIC DNA]</scope>
    <source>
        <strain evidence="2 3">SCSIO 13291</strain>
    </source>
</reference>
<keyword evidence="1" id="KW-0472">Membrane</keyword>
<feature type="transmembrane region" description="Helical" evidence="1">
    <location>
        <begin position="90"/>
        <end position="110"/>
    </location>
</feature>
<evidence type="ECO:0000256" key="1">
    <source>
        <dbReference type="SAM" id="Phobius"/>
    </source>
</evidence>
<name>A0ABZ3C8N3_9ACTN</name>
<gene>
    <name evidence="2" type="ORF">PCC79_02780</name>
</gene>
<dbReference type="Proteomes" id="UP001434337">
    <property type="component" value="Chromosome"/>
</dbReference>
<sequence>MPMTATHRVRAAANWLNLTTPLGLAVALTGRARLRRGPEGIIVAEGYRLRYPLAGAFTVGNVVATASDIATLEARVPGTWGHEGRHAWQYAVGGVWFFPTYALASGWSWLRTGNPALRNPLERHAGLVAGGYVHPVTGQPTGRVRARKFSRRRAP</sequence>
<keyword evidence="1" id="KW-0812">Transmembrane</keyword>
<evidence type="ECO:0000313" key="3">
    <source>
        <dbReference type="Proteomes" id="UP001434337"/>
    </source>
</evidence>
<keyword evidence="3" id="KW-1185">Reference proteome</keyword>
<keyword evidence="1" id="KW-1133">Transmembrane helix</keyword>
<evidence type="ECO:0000313" key="2">
    <source>
        <dbReference type="EMBL" id="WZW99144.1"/>
    </source>
</evidence>
<proteinExistence type="predicted"/>
<dbReference type="EMBL" id="CP115965">
    <property type="protein sequence ID" value="WZW99144.1"/>
    <property type="molecule type" value="Genomic_DNA"/>
</dbReference>
<evidence type="ECO:0008006" key="4">
    <source>
        <dbReference type="Google" id="ProtNLM"/>
    </source>
</evidence>
<dbReference type="RefSeq" id="WP_232550008.1">
    <property type="nucleotide sequence ID" value="NZ_CP115965.1"/>
</dbReference>
<organism evidence="2 3">
    <name type="scientific">Propioniciclava soli</name>
    <dbReference type="NCBI Taxonomy" id="2775081"/>
    <lineage>
        <taxon>Bacteria</taxon>
        <taxon>Bacillati</taxon>
        <taxon>Actinomycetota</taxon>
        <taxon>Actinomycetes</taxon>
        <taxon>Propionibacteriales</taxon>
        <taxon>Propionibacteriaceae</taxon>
        <taxon>Propioniciclava</taxon>
    </lineage>
</organism>